<dbReference type="OrthoDB" id="8225825at2"/>
<gene>
    <name evidence="3" type="ORF">E3T55_02125</name>
</gene>
<dbReference type="GO" id="GO:0016491">
    <property type="term" value="F:oxidoreductase activity"/>
    <property type="evidence" value="ECO:0007669"/>
    <property type="project" value="InterPro"/>
</dbReference>
<dbReference type="AlphaFoldDB" id="A0A4R9AB12"/>
<evidence type="ECO:0000313" key="3">
    <source>
        <dbReference type="EMBL" id="TFD55229.1"/>
    </source>
</evidence>
<sequence>MTARTKLTDLSMSAMNGVHRALLRGSGGRLGWTFGTMPAVELHTIGRTSGQRRSTMLTAPVHDGETYVLVASKGGDDRHPFWYQNLVANPDIELTVRGRTVAMRARTATAAEKAELWPRIVGAYRGYAAYQTKTSRDIPVVICEPR</sequence>
<dbReference type="PANTHER" id="PTHR39428">
    <property type="entry name" value="F420H(2)-DEPENDENT QUINONE REDUCTASE RV1261C"/>
    <property type="match status" value="1"/>
</dbReference>
<evidence type="ECO:0000313" key="4">
    <source>
        <dbReference type="Proteomes" id="UP000297447"/>
    </source>
</evidence>
<dbReference type="InterPro" id="IPR012349">
    <property type="entry name" value="Split_barrel_FMN-bd"/>
</dbReference>
<dbReference type="EMBL" id="SOHE01000013">
    <property type="protein sequence ID" value="TFD55229.1"/>
    <property type="molecule type" value="Genomic_DNA"/>
</dbReference>
<comment type="caution">
    <text evidence="3">The sequence shown here is derived from an EMBL/GenBank/DDBJ whole genome shotgun (WGS) entry which is preliminary data.</text>
</comment>
<dbReference type="Pfam" id="PF04075">
    <property type="entry name" value="F420H2_quin_red"/>
    <property type="match status" value="1"/>
</dbReference>
<reference evidence="3 4" key="1">
    <citation type="submission" date="2019-03" db="EMBL/GenBank/DDBJ databases">
        <title>Genomics of glacier-inhabiting Cryobacterium strains.</title>
        <authorList>
            <person name="Liu Q."/>
            <person name="Xin Y.-H."/>
        </authorList>
    </citation>
    <scope>NUCLEOTIDE SEQUENCE [LARGE SCALE GENOMIC DNA]</scope>
    <source>
        <strain evidence="3 4">Hh14</strain>
    </source>
</reference>
<dbReference type="GO" id="GO:0005886">
    <property type="term" value="C:plasma membrane"/>
    <property type="evidence" value="ECO:0007669"/>
    <property type="project" value="TreeGrafter"/>
</dbReference>
<comment type="catalytic activity">
    <reaction evidence="2">
        <text>oxidized coenzyme F420-(gamma-L-Glu)(n) + a quinol + H(+) = reduced coenzyme F420-(gamma-L-Glu)(n) + a quinone</text>
        <dbReference type="Rhea" id="RHEA:39663"/>
        <dbReference type="Rhea" id="RHEA-COMP:12939"/>
        <dbReference type="Rhea" id="RHEA-COMP:14378"/>
        <dbReference type="ChEBI" id="CHEBI:15378"/>
        <dbReference type="ChEBI" id="CHEBI:24646"/>
        <dbReference type="ChEBI" id="CHEBI:132124"/>
        <dbReference type="ChEBI" id="CHEBI:133980"/>
        <dbReference type="ChEBI" id="CHEBI:139511"/>
    </reaction>
</comment>
<dbReference type="Proteomes" id="UP000297447">
    <property type="component" value="Unassembled WGS sequence"/>
</dbReference>
<organism evidence="3 4">
    <name type="scientific">Cryobacterium frigoriphilum</name>
    <dbReference type="NCBI Taxonomy" id="1259150"/>
    <lineage>
        <taxon>Bacteria</taxon>
        <taxon>Bacillati</taxon>
        <taxon>Actinomycetota</taxon>
        <taxon>Actinomycetes</taxon>
        <taxon>Micrococcales</taxon>
        <taxon>Microbacteriaceae</taxon>
        <taxon>Cryobacterium</taxon>
    </lineage>
</organism>
<dbReference type="PANTHER" id="PTHR39428:SF1">
    <property type="entry name" value="F420H(2)-DEPENDENT QUINONE REDUCTASE RV1261C"/>
    <property type="match status" value="1"/>
</dbReference>
<protein>
    <submittedName>
        <fullName evidence="3">Nitroreductase family deazaflavin-dependent oxidoreductase</fullName>
    </submittedName>
</protein>
<evidence type="ECO:0000256" key="2">
    <source>
        <dbReference type="ARBA" id="ARBA00049106"/>
    </source>
</evidence>
<evidence type="ECO:0000256" key="1">
    <source>
        <dbReference type="ARBA" id="ARBA00008710"/>
    </source>
</evidence>
<dbReference type="NCBIfam" id="TIGR00026">
    <property type="entry name" value="hi_GC_TIGR00026"/>
    <property type="match status" value="1"/>
</dbReference>
<comment type="similarity">
    <text evidence="1">Belongs to the F420H(2)-dependent quinone reductase family.</text>
</comment>
<keyword evidence="4" id="KW-1185">Reference proteome</keyword>
<proteinExistence type="inferred from homology"/>
<dbReference type="RefSeq" id="WP_134517913.1">
    <property type="nucleotide sequence ID" value="NZ_SOHE01000013.1"/>
</dbReference>
<name>A0A4R9AB12_9MICO</name>
<accession>A0A4R9AB12</accession>
<dbReference type="GO" id="GO:0070967">
    <property type="term" value="F:coenzyme F420 binding"/>
    <property type="evidence" value="ECO:0007669"/>
    <property type="project" value="TreeGrafter"/>
</dbReference>
<dbReference type="Gene3D" id="2.30.110.10">
    <property type="entry name" value="Electron Transport, Fmn-binding Protein, Chain A"/>
    <property type="match status" value="1"/>
</dbReference>
<dbReference type="InterPro" id="IPR004378">
    <property type="entry name" value="F420H2_quin_Rdtase"/>
</dbReference>